<reference evidence="1 2" key="1">
    <citation type="submission" date="2014-04" db="EMBL/GenBank/DDBJ databases">
        <title>Marinobacterium kochiensis sp. nov., isolated from sediment sample collected from Kochi backwaters in Kerala, India.</title>
        <authorList>
            <person name="Singh A."/>
            <person name="Pinnaka A.K."/>
        </authorList>
    </citation>
    <scope>NUCLEOTIDE SEQUENCE [LARGE SCALE GENOMIC DNA]</scope>
    <source>
        <strain evidence="1 2">AK27</strain>
    </source>
</reference>
<dbReference type="InterPro" id="IPR034756">
    <property type="entry name" value="T2SSM_b"/>
</dbReference>
<dbReference type="PATRIC" id="fig|1232683.4.peg.3707"/>
<evidence type="ECO:0000313" key="1">
    <source>
        <dbReference type="EMBL" id="KEA62105.1"/>
    </source>
</evidence>
<evidence type="ECO:0000313" key="2">
    <source>
        <dbReference type="Proteomes" id="UP000028252"/>
    </source>
</evidence>
<dbReference type="eggNOG" id="ENOG5030CV1">
    <property type="taxonomic scope" value="Bacteria"/>
</dbReference>
<keyword evidence="2" id="KW-1185">Reference proteome</keyword>
<dbReference type="NCBIfam" id="NF040576">
    <property type="entry name" value="T2SS_GspM_XpsM"/>
    <property type="match status" value="1"/>
</dbReference>
<dbReference type="Proteomes" id="UP000028252">
    <property type="component" value="Unassembled WGS sequence"/>
</dbReference>
<organism evidence="1 2">
    <name type="scientific">Marinobacterium lacunae</name>
    <dbReference type="NCBI Taxonomy" id="1232683"/>
    <lineage>
        <taxon>Bacteria</taxon>
        <taxon>Pseudomonadati</taxon>
        <taxon>Pseudomonadota</taxon>
        <taxon>Gammaproteobacteria</taxon>
        <taxon>Oceanospirillales</taxon>
        <taxon>Oceanospirillaceae</taxon>
        <taxon>Marinobacterium</taxon>
    </lineage>
</organism>
<dbReference type="OrthoDB" id="6088673at2"/>
<dbReference type="AlphaFoldDB" id="A0A081FUA0"/>
<gene>
    <name evidence="1" type="ORF">ADIMK_3766</name>
</gene>
<dbReference type="Pfam" id="PF10741">
    <property type="entry name" value="T2SSM_b"/>
    <property type="match status" value="1"/>
</dbReference>
<name>A0A081FUA0_9GAMM</name>
<accession>A0A081FUA0</accession>
<sequence length="198" mass="21875">MKNLTKGQSRLLAIALLLLVVVLLVRVLLVPLWLSWSESNDRVDALTKRLDVYQRLQSGMASDQKRLAALKADQPTTDWYLDEATPALAAASLQQLLHRQVAQSGGDVVSTQIVAPEGDEPVPTVSVQVRMRAELPQLVDLLYKLEAGRPVLVLDNLAILSNPRLARQATNARMRAQQVPSLDIRFQMTGFAHQEVAP</sequence>
<protein>
    <submittedName>
        <fullName evidence="1">General secretion pathway protein M</fullName>
    </submittedName>
</protein>
<comment type="caution">
    <text evidence="1">The sequence shown here is derived from an EMBL/GenBank/DDBJ whole genome shotgun (WGS) entry which is preliminary data.</text>
</comment>
<dbReference type="STRING" id="1232683.ADIMK_3766"/>
<dbReference type="EMBL" id="JMQN01000057">
    <property type="protein sequence ID" value="KEA62105.1"/>
    <property type="molecule type" value="Genomic_DNA"/>
</dbReference>
<dbReference type="RefSeq" id="WP_036191293.1">
    <property type="nucleotide sequence ID" value="NZ_JMQN01000057.1"/>
</dbReference>
<proteinExistence type="predicted"/>